<evidence type="ECO:0000313" key="2">
    <source>
        <dbReference type="EMBL" id="KAG5402480.1"/>
    </source>
</evidence>
<keyword evidence="3" id="KW-1185">Reference proteome</keyword>
<evidence type="ECO:0000313" key="3">
    <source>
        <dbReference type="Proteomes" id="UP000823674"/>
    </source>
</evidence>
<accession>A0ABQ7MUU1</accession>
<comment type="caution">
    <text evidence="2">The sequence shown here is derived from an EMBL/GenBank/DDBJ whole genome shotgun (WGS) entry which is preliminary data.</text>
</comment>
<evidence type="ECO:0000256" key="1">
    <source>
        <dbReference type="SAM" id="MobiDB-lite"/>
    </source>
</evidence>
<feature type="region of interest" description="Disordered" evidence="1">
    <location>
        <begin position="46"/>
        <end position="74"/>
    </location>
</feature>
<gene>
    <name evidence="2" type="primary">A04p039290.1_BraROA</name>
    <name evidence="2" type="ORF">IGI04_017087</name>
</gene>
<proteinExistence type="predicted"/>
<reference evidence="2 3" key="1">
    <citation type="submission" date="2021-03" db="EMBL/GenBank/DDBJ databases">
        <authorList>
            <person name="King G.J."/>
            <person name="Bancroft I."/>
            <person name="Baten A."/>
            <person name="Bloomfield J."/>
            <person name="Borpatragohain P."/>
            <person name="He Z."/>
            <person name="Irish N."/>
            <person name="Irwin J."/>
            <person name="Liu K."/>
            <person name="Mauleon R.P."/>
            <person name="Moore J."/>
            <person name="Morris R."/>
            <person name="Ostergaard L."/>
            <person name="Wang B."/>
            <person name="Wells R."/>
        </authorList>
    </citation>
    <scope>NUCLEOTIDE SEQUENCE [LARGE SCALE GENOMIC DNA]</scope>
    <source>
        <strain evidence="2">R-o-18</strain>
        <tissue evidence="2">Leaf</tissue>
    </source>
</reference>
<organism evidence="2 3">
    <name type="scientific">Brassica rapa subsp. trilocularis</name>
    <dbReference type="NCBI Taxonomy" id="1813537"/>
    <lineage>
        <taxon>Eukaryota</taxon>
        <taxon>Viridiplantae</taxon>
        <taxon>Streptophyta</taxon>
        <taxon>Embryophyta</taxon>
        <taxon>Tracheophyta</taxon>
        <taxon>Spermatophyta</taxon>
        <taxon>Magnoliopsida</taxon>
        <taxon>eudicotyledons</taxon>
        <taxon>Gunneridae</taxon>
        <taxon>Pentapetalae</taxon>
        <taxon>rosids</taxon>
        <taxon>malvids</taxon>
        <taxon>Brassicales</taxon>
        <taxon>Brassicaceae</taxon>
        <taxon>Brassiceae</taxon>
        <taxon>Brassica</taxon>
    </lineage>
</organism>
<sequence>MICTSVQVETTELDLNQDPSSNELETTHSLIEERIRQLEAIVSRIRQRETTTPAPPRASVPRDSTAGINYTREF</sequence>
<dbReference type="EMBL" id="JADBGQ010000004">
    <property type="protein sequence ID" value="KAG5402480.1"/>
    <property type="molecule type" value="Genomic_DNA"/>
</dbReference>
<name>A0ABQ7MUU1_BRACM</name>
<protein>
    <submittedName>
        <fullName evidence="2">Uncharacterized protein</fullName>
    </submittedName>
</protein>
<dbReference type="Proteomes" id="UP000823674">
    <property type="component" value="Chromosome A04"/>
</dbReference>